<dbReference type="Gene3D" id="2.40.128.570">
    <property type="entry name" value="Protein of unknown function DUF4909"/>
    <property type="match status" value="1"/>
</dbReference>
<dbReference type="EMBL" id="AIDT01000001">
    <property type="protein sequence ID" value="EIA15568.1"/>
    <property type="molecule type" value="Genomic_DNA"/>
</dbReference>
<accession>A0ABC9Q428</accession>
<dbReference type="AlphaFoldDB" id="A0ABC9Q428"/>
<dbReference type="InterPro" id="IPR032590">
    <property type="entry name" value="DUF4909"/>
</dbReference>
<dbReference type="Pfam" id="PF16253">
    <property type="entry name" value="DUF4909"/>
    <property type="match status" value="1"/>
</dbReference>
<dbReference type="Proteomes" id="UP000003093">
    <property type="component" value="Unassembled WGS sequence"/>
</dbReference>
<reference evidence="1 2" key="1">
    <citation type="journal article" date="2012" name="MBio">
        <title>Identification of a highly transmissible animal-independent Staphylococcus aureus ST398 clone with distinct genomic and cell adhesion properties.</title>
        <authorList>
            <person name="Uhlemann A.C."/>
            <person name="Porcella S.F."/>
            <person name="Trivedi S."/>
            <person name="Sullivan S.B."/>
            <person name="Hafer C."/>
            <person name="Kennedy A.D."/>
            <person name="Barbian K.D."/>
            <person name="McCarthy A.J."/>
            <person name="Street C."/>
            <person name="Hirschberg D.L."/>
            <person name="Lipkin W.I."/>
            <person name="Lindsay J.A."/>
            <person name="DeLeo F.R."/>
            <person name="Lowy F.D."/>
        </authorList>
    </citation>
    <scope>NUCLEOTIDE SEQUENCE [LARGE SCALE GENOMIC DNA]</scope>
    <source>
        <strain evidence="1 2">DR10</strain>
    </source>
</reference>
<gene>
    <name evidence="1" type="ORF">ST398NM02_1845</name>
</gene>
<evidence type="ECO:0008006" key="3">
    <source>
        <dbReference type="Google" id="ProtNLM"/>
    </source>
</evidence>
<comment type="caution">
    <text evidence="1">The sequence shown here is derived from an EMBL/GenBank/DDBJ whole genome shotgun (WGS) entry which is preliminary data.</text>
</comment>
<protein>
    <recommendedName>
        <fullName evidence="3">DUF4909 domain-containing protein</fullName>
    </recommendedName>
</protein>
<proteinExistence type="predicted"/>
<evidence type="ECO:0000313" key="2">
    <source>
        <dbReference type="Proteomes" id="UP000003093"/>
    </source>
</evidence>
<name>A0ABC9Q428_STAA5</name>
<organism evidence="1 2">
    <name type="scientific">Staphylococcus aureus subsp. aureus DR10</name>
    <dbReference type="NCBI Taxonomy" id="1155079"/>
    <lineage>
        <taxon>Bacteria</taxon>
        <taxon>Bacillati</taxon>
        <taxon>Bacillota</taxon>
        <taxon>Bacilli</taxon>
        <taxon>Bacillales</taxon>
        <taxon>Staphylococcaceae</taxon>
        <taxon>Staphylococcus</taxon>
    </lineage>
</organism>
<evidence type="ECO:0000313" key="1">
    <source>
        <dbReference type="EMBL" id="EIA15568.1"/>
    </source>
</evidence>
<sequence>MYLFLEVLLLKKFLKFKGMKICLMLYLLIFLSSCGTNNKIVGQRFEIQQHNETIGSIYFSADYAHIRGIEKGTVKYFVDKVGSKRYLFIEYIPDNVLNCKPDFWKTLKYKKDKVTYYVYLIENLDDELFHLSALQDMNHRPIDIADDVATMDKSPHQNDRMTLKLNKNN</sequence>